<organism evidence="4 5">
    <name type="scientific">Candidatus Wolfebacteria bacterium GW2011_GWC2_39_22</name>
    <dbReference type="NCBI Taxonomy" id="1619013"/>
    <lineage>
        <taxon>Bacteria</taxon>
        <taxon>Candidatus Wolfeibacteriota</taxon>
    </lineage>
</organism>
<feature type="domain" description="Transglycosylase SLT" evidence="3">
    <location>
        <begin position="267"/>
        <end position="446"/>
    </location>
</feature>
<name>A0A0G0N8A7_9BACT</name>
<accession>A0A0G0N8A7</accession>
<dbReference type="STRING" id="1619013.UT41_C0002G0188"/>
<dbReference type="InterPro" id="IPR031304">
    <property type="entry name" value="SLT_2"/>
</dbReference>
<feature type="transmembrane region" description="Helical" evidence="2">
    <location>
        <begin position="37"/>
        <end position="56"/>
    </location>
</feature>
<keyword evidence="1" id="KW-0175">Coiled coil</keyword>
<dbReference type="AlphaFoldDB" id="A0A0G0N8A7"/>
<evidence type="ECO:0000256" key="1">
    <source>
        <dbReference type="SAM" id="Coils"/>
    </source>
</evidence>
<dbReference type="SUPFAM" id="SSF53955">
    <property type="entry name" value="Lysozyme-like"/>
    <property type="match status" value="1"/>
</dbReference>
<keyword evidence="2" id="KW-1133">Transmembrane helix</keyword>
<evidence type="ECO:0000256" key="2">
    <source>
        <dbReference type="SAM" id="Phobius"/>
    </source>
</evidence>
<feature type="coiled-coil region" evidence="1">
    <location>
        <begin position="67"/>
        <end position="122"/>
    </location>
</feature>
<protein>
    <submittedName>
        <fullName evidence="4">Peptidase M23</fullName>
    </submittedName>
</protein>
<reference evidence="4 5" key="1">
    <citation type="journal article" date="2015" name="Nature">
        <title>rRNA introns, odd ribosomes, and small enigmatic genomes across a large radiation of phyla.</title>
        <authorList>
            <person name="Brown C.T."/>
            <person name="Hug L.A."/>
            <person name="Thomas B.C."/>
            <person name="Sharon I."/>
            <person name="Castelle C.J."/>
            <person name="Singh A."/>
            <person name="Wilkins M.J."/>
            <person name="Williams K.H."/>
            <person name="Banfield J.F."/>
        </authorList>
    </citation>
    <scope>NUCLEOTIDE SEQUENCE [LARGE SCALE GENOMIC DNA]</scope>
</reference>
<evidence type="ECO:0000259" key="3">
    <source>
        <dbReference type="Pfam" id="PF13406"/>
    </source>
</evidence>
<dbReference type="EMBL" id="LBWR01000002">
    <property type="protein sequence ID" value="KKR12414.1"/>
    <property type="molecule type" value="Genomic_DNA"/>
</dbReference>
<keyword evidence="2" id="KW-0812">Transmembrane</keyword>
<dbReference type="Pfam" id="PF13406">
    <property type="entry name" value="SLT_2"/>
    <property type="match status" value="1"/>
</dbReference>
<evidence type="ECO:0000313" key="4">
    <source>
        <dbReference type="EMBL" id="KKR12414.1"/>
    </source>
</evidence>
<sequence length="482" mass="53759">MKRKILVDIKRRGRSFHRIVPQVNLAYTRTIRIPVKGVTSVFLILFFFVSFVFNFVTAPTSGDVFAAVENAETRKALEAELVQLEKEMADYEKQISEYKKTGNTLQSEITRMNNQVAKLNLQIKSIMVTLKKVNKDIDSTTTEIGVTETKIEKKRRIIGEMVQEIYRNENQGVLLTLLANNDLSNFFTDLNNLANVSDRLRFNLDELIGFKTDLSDQKEALALQKMDIETLQAYQEAQRKEIAKTKAEKDSLLKVTKGKETEYQKVLATKQKTAAEIRSRLFDMVGGGQLKFEEAYKLARAAESATGVRAALILAVLNKESALGQNVGKCRYDVNPYYPDRASNKTTMKPNTDMPHFFEITKKLNLNPETTLVSCPIPKDGAYGGAMGYAQFMPSTWVGFEAKIASLTGHNPPSPWNAQDAFMATALYLKGAGAANASLYQEKVAAAKYYAGGNWARHLSGYGAKVLDMAAQFEQDISALTG</sequence>
<evidence type="ECO:0000313" key="5">
    <source>
        <dbReference type="Proteomes" id="UP000034665"/>
    </source>
</evidence>
<keyword evidence="2" id="KW-0472">Membrane</keyword>
<proteinExistence type="predicted"/>
<comment type="caution">
    <text evidence="4">The sequence shown here is derived from an EMBL/GenBank/DDBJ whole genome shotgun (WGS) entry which is preliminary data.</text>
</comment>
<gene>
    <name evidence="4" type="ORF">UT41_C0002G0188</name>
</gene>
<dbReference type="Proteomes" id="UP000034665">
    <property type="component" value="Unassembled WGS sequence"/>
</dbReference>
<dbReference type="Gene3D" id="6.10.250.3150">
    <property type="match status" value="1"/>
</dbReference>
<dbReference type="InterPro" id="IPR023346">
    <property type="entry name" value="Lysozyme-like_dom_sf"/>
</dbReference>